<evidence type="ECO:0000313" key="8">
    <source>
        <dbReference type="EMBL" id="PSL41779.1"/>
    </source>
</evidence>
<dbReference type="NCBIfam" id="TIGR02817">
    <property type="entry name" value="adh_fam_1"/>
    <property type="match status" value="1"/>
</dbReference>
<evidence type="ECO:0000259" key="7">
    <source>
        <dbReference type="SMART" id="SM00829"/>
    </source>
</evidence>
<dbReference type="GO" id="GO:0003723">
    <property type="term" value="F:RNA binding"/>
    <property type="evidence" value="ECO:0007669"/>
    <property type="project" value="UniProtKB-KW"/>
</dbReference>
<protein>
    <recommendedName>
        <fullName evidence="6">Zinc-type alcohol dehydrogenase-like protein</fullName>
    </recommendedName>
</protein>
<dbReference type="GO" id="GO:0008270">
    <property type="term" value="F:zinc ion binding"/>
    <property type="evidence" value="ECO:0007669"/>
    <property type="project" value="InterPro"/>
</dbReference>
<dbReference type="InterPro" id="IPR020843">
    <property type="entry name" value="ER"/>
</dbReference>
<dbReference type="Gene3D" id="3.90.180.10">
    <property type="entry name" value="Medium-chain alcohol dehydrogenases, catalytic domain"/>
    <property type="match status" value="1"/>
</dbReference>
<evidence type="ECO:0000313" key="9">
    <source>
        <dbReference type="Proteomes" id="UP000242682"/>
    </source>
</evidence>
<dbReference type="InterPro" id="IPR011032">
    <property type="entry name" value="GroES-like_sf"/>
</dbReference>
<dbReference type="AlphaFoldDB" id="A0A2P8H6E9"/>
<evidence type="ECO:0000256" key="6">
    <source>
        <dbReference type="RuleBase" id="RU364000"/>
    </source>
</evidence>
<evidence type="ECO:0000256" key="2">
    <source>
        <dbReference type="ARBA" id="ARBA00011881"/>
    </source>
</evidence>
<dbReference type="Proteomes" id="UP000242682">
    <property type="component" value="Unassembled WGS sequence"/>
</dbReference>
<dbReference type="Pfam" id="PF13602">
    <property type="entry name" value="ADH_zinc_N_2"/>
    <property type="match status" value="1"/>
</dbReference>
<dbReference type="PANTHER" id="PTHR44154:SF1">
    <property type="entry name" value="QUINONE OXIDOREDUCTASE"/>
    <property type="match status" value="1"/>
</dbReference>
<comment type="subunit">
    <text evidence="2">Homotetramer.</text>
</comment>
<dbReference type="InterPro" id="IPR051603">
    <property type="entry name" value="Zinc-ADH_QOR/CCCR"/>
</dbReference>
<dbReference type="Pfam" id="PF08240">
    <property type="entry name" value="ADH_N"/>
    <property type="match status" value="1"/>
</dbReference>
<comment type="subcellular location">
    <subcellularLocation>
        <location evidence="1">Cytoplasm</location>
    </subcellularLocation>
</comment>
<dbReference type="CDD" id="cd08252">
    <property type="entry name" value="AL_MDR"/>
    <property type="match status" value="1"/>
</dbReference>
<dbReference type="InterPro" id="IPR002364">
    <property type="entry name" value="Quin_OxRdtase/zeta-crystal_CS"/>
</dbReference>
<dbReference type="PANTHER" id="PTHR44154">
    <property type="entry name" value="QUINONE OXIDOREDUCTASE"/>
    <property type="match status" value="1"/>
</dbReference>
<reference evidence="8 9" key="1">
    <citation type="submission" date="2018-03" db="EMBL/GenBank/DDBJ databases">
        <title>Genomic Encyclopedia of Type Strains, Phase III (KMG-III): the genomes of soil and plant-associated and newly described type strains.</title>
        <authorList>
            <person name="Whitman W."/>
        </authorList>
    </citation>
    <scope>NUCLEOTIDE SEQUENCE [LARGE SCALE GENOMIC DNA]</scope>
    <source>
        <strain evidence="8 9">CGMCC 1.12259</strain>
    </source>
</reference>
<accession>A0A2P8H6E9</accession>
<evidence type="ECO:0000256" key="4">
    <source>
        <dbReference type="ARBA" id="ARBA00022857"/>
    </source>
</evidence>
<comment type="similarity">
    <text evidence="6">Belongs to the zinc-containing alcohol dehydrogenase family. Quinone oxidoreductase subfamily.</text>
</comment>
<organism evidence="8 9">
    <name type="scientific">Planomicrobium soli</name>
    <dbReference type="NCBI Taxonomy" id="1176648"/>
    <lineage>
        <taxon>Bacteria</taxon>
        <taxon>Bacillati</taxon>
        <taxon>Bacillota</taxon>
        <taxon>Bacilli</taxon>
        <taxon>Bacillales</taxon>
        <taxon>Caryophanaceae</taxon>
        <taxon>Planomicrobium</taxon>
    </lineage>
</organism>
<evidence type="ECO:0000256" key="3">
    <source>
        <dbReference type="ARBA" id="ARBA00022490"/>
    </source>
</evidence>
<feature type="domain" description="Enoyl reductase (ER)" evidence="7">
    <location>
        <begin position="18"/>
        <end position="339"/>
    </location>
</feature>
<keyword evidence="6" id="KW-0479">Metal-binding</keyword>
<comment type="caution">
    <text evidence="8">The sequence shown here is derived from an EMBL/GenBank/DDBJ whole genome shotgun (WGS) entry which is preliminary data.</text>
</comment>
<dbReference type="SUPFAM" id="SSF50129">
    <property type="entry name" value="GroES-like"/>
    <property type="match status" value="1"/>
</dbReference>
<proteinExistence type="inferred from homology"/>
<dbReference type="GO" id="GO:0005737">
    <property type="term" value="C:cytoplasm"/>
    <property type="evidence" value="ECO:0007669"/>
    <property type="project" value="UniProtKB-SubCell"/>
</dbReference>
<name>A0A2P8H6E9_9BACL</name>
<dbReference type="InterPro" id="IPR013154">
    <property type="entry name" value="ADH-like_N"/>
</dbReference>
<sequence length="345" mass="37650">MSANTMKALGFYKPGPKSQPPRFEFIEVERPVPTGRNLLVEVRAVSVNPTDFRTRDAKDENDDSLTIVGRDVAGVVVEAGEECTLFKEGDEVYYAGTTIAQGGHSEVHLVDERLVGKKPKSLDFAEAAALPLTSITAWEAYFDRLGISHLVEGNAGKSILIIGAAGGVGSIATQIAKRVGLTVIGTASRPETKEWAMQHGADYTINHMEQFDAQLKTLGLSGVHYIFCLTNVDDHMSNMAKVILPQGKICSILPAQKPLDIALFSKSVTFAYELMYTRSMFHTEDMIAQHELLNELADWVDAGKVKTTMTERMSPINSSNLEQAYGKLMSGRTIGKIVLEGPIES</sequence>
<evidence type="ECO:0000256" key="5">
    <source>
        <dbReference type="ARBA" id="ARBA00022884"/>
    </source>
</evidence>
<dbReference type="GO" id="GO:0016491">
    <property type="term" value="F:oxidoreductase activity"/>
    <property type="evidence" value="ECO:0007669"/>
    <property type="project" value="UniProtKB-KW"/>
</dbReference>
<evidence type="ECO:0000256" key="1">
    <source>
        <dbReference type="ARBA" id="ARBA00004496"/>
    </source>
</evidence>
<gene>
    <name evidence="8" type="ORF">B0H99_10122</name>
</gene>
<dbReference type="InterPro" id="IPR036291">
    <property type="entry name" value="NAD(P)-bd_dom_sf"/>
</dbReference>
<dbReference type="SUPFAM" id="SSF51735">
    <property type="entry name" value="NAD(P)-binding Rossmann-fold domains"/>
    <property type="match status" value="1"/>
</dbReference>
<keyword evidence="6" id="KW-0862">Zinc</keyword>
<dbReference type="EMBL" id="PYAT01000001">
    <property type="protein sequence ID" value="PSL41779.1"/>
    <property type="molecule type" value="Genomic_DNA"/>
</dbReference>
<keyword evidence="4" id="KW-0521">NADP</keyword>
<dbReference type="InterPro" id="IPR014182">
    <property type="entry name" value="ADH_Zn_typ-1"/>
</dbReference>
<dbReference type="Gene3D" id="3.40.50.720">
    <property type="entry name" value="NAD(P)-binding Rossmann-like Domain"/>
    <property type="match status" value="1"/>
</dbReference>
<keyword evidence="6" id="KW-0560">Oxidoreductase</keyword>
<keyword evidence="5" id="KW-0694">RNA-binding</keyword>
<dbReference type="PROSITE" id="PS01162">
    <property type="entry name" value="QOR_ZETA_CRYSTAL"/>
    <property type="match status" value="1"/>
</dbReference>
<keyword evidence="3" id="KW-0963">Cytoplasm</keyword>
<dbReference type="SMART" id="SM00829">
    <property type="entry name" value="PKS_ER"/>
    <property type="match status" value="1"/>
</dbReference>
<keyword evidence="9" id="KW-1185">Reference proteome</keyword>